<dbReference type="InterPro" id="IPR002641">
    <property type="entry name" value="PNPLA_dom"/>
</dbReference>
<proteinExistence type="predicted"/>
<dbReference type="AlphaFoldDB" id="A0A4R7PD67"/>
<keyword evidence="8" id="KW-1185">Reference proteome</keyword>
<protein>
    <submittedName>
        <fullName evidence="7">NTE family protein</fullName>
    </submittedName>
</protein>
<evidence type="ECO:0000313" key="7">
    <source>
        <dbReference type="EMBL" id="TDU32104.1"/>
    </source>
</evidence>
<accession>A0A4R7PD67</accession>
<dbReference type="Proteomes" id="UP000295341">
    <property type="component" value="Unassembled WGS sequence"/>
</dbReference>
<dbReference type="GO" id="GO:0016042">
    <property type="term" value="P:lipid catabolic process"/>
    <property type="evidence" value="ECO:0007669"/>
    <property type="project" value="UniProtKB-UniRule"/>
</dbReference>
<feature type="active site" description="Nucleophile" evidence="4">
    <location>
        <position position="65"/>
    </location>
</feature>
<feature type="short sequence motif" description="GXSXG" evidence="4">
    <location>
        <begin position="63"/>
        <end position="67"/>
    </location>
</feature>
<comment type="caution">
    <text evidence="7">The sequence shown here is derived from an EMBL/GenBank/DDBJ whole genome shotgun (WGS) entry which is preliminary data.</text>
</comment>
<feature type="domain" description="PNPLA" evidence="6">
    <location>
        <begin position="26"/>
        <end position="245"/>
    </location>
</feature>
<dbReference type="RefSeq" id="WP_246051545.1">
    <property type="nucleotide sequence ID" value="NZ_MWIN01000026.1"/>
</dbReference>
<evidence type="ECO:0000256" key="2">
    <source>
        <dbReference type="ARBA" id="ARBA00022963"/>
    </source>
</evidence>
<dbReference type="PROSITE" id="PS51635">
    <property type="entry name" value="PNPLA"/>
    <property type="match status" value="1"/>
</dbReference>
<dbReference type="PANTHER" id="PTHR14226:SF57">
    <property type="entry name" value="BLR7027 PROTEIN"/>
    <property type="match status" value="1"/>
</dbReference>
<dbReference type="PANTHER" id="PTHR14226">
    <property type="entry name" value="NEUROPATHY TARGET ESTERASE/SWISS CHEESE D.MELANOGASTER"/>
    <property type="match status" value="1"/>
</dbReference>
<comment type="caution">
    <text evidence="4">Lacks conserved residue(s) required for the propagation of feature annotation.</text>
</comment>
<name>A0A4R7PD67_9GAMM</name>
<keyword evidence="3 4" id="KW-0443">Lipid metabolism</keyword>
<reference evidence="7 8" key="1">
    <citation type="submission" date="2019-03" db="EMBL/GenBank/DDBJ databases">
        <title>Genomic Encyclopedia of Type Strains, Phase IV (KMG-IV): sequencing the most valuable type-strain genomes for metagenomic binning, comparative biology and taxonomic classification.</title>
        <authorList>
            <person name="Goeker M."/>
        </authorList>
    </citation>
    <scope>NUCLEOTIDE SEQUENCE [LARGE SCALE GENOMIC DNA]</scope>
    <source>
        <strain evidence="7 8">DSM 26377</strain>
    </source>
</reference>
<evidence type="ECO:0000256" key="3">
    <source>
        <dbReference type="ARBA" id="ARBA00023098"/>
    </source>
</evidence>
<dbReference type="Gene3D" id="3.40.1090.10">
    <property type="entry name" value="Cytosolic phospholipase A2 catalytic domain"/>
    <property type="match status" value="1"/>
</dbReference>
<dbReference type="SUPFAM" id="SSF52151">
    <property type="entry name" value="FabD/lysophospholipase-like"/>
    <property type="match status" value="1"/>
</dbReference>
<dbReference type="Pfam" id="PF01734">
    <property type="entry name" value="Patatin"/>
    <property type="match status" value="1"/>
</dbReference>
<keyword evidence="2 4" id="KW-0442">Lipid degradation</keyword>
<evidence type="ECO:0000256" key="4">
    <source>
        <dbReference type="PROSITE-ProRule" id="PRU01161"/>
    </source>
</evidence>
<gene>
    <name evidence="7" type="ORF">DFR24_1492</name>
</gene>
<evidence type="ECO:0000259" key="6">
    <source>
        <dbReference type="PROSITE" id="PS51635"/>
    </source>
</evidence>
<evidence type="ECO:0000256" key="5">
    <source>
        <dbReference type="SAM" id="MobiDB-lite"/>
    </source>
</evidence>
<feature type="region of interest" description="Disordered" evidence="5">
    <location>
        <begin position="1"/>
        <end position="25"/>
    </location>
</feature>
<dbReference type="EMBL" id="SOBT01000008">
    <property type="protein sequence ID" value="TDU32104.1"/>
    <property type="molecule type" value="Genomic_DNA"/>
</dbReference>
<evidence type="ECO:0000256" key="1">
    <source>
        <dbReference type="ARBA" id="ARBA00022801"/>
    </source>
</evidence>
<keyword evidence="1 4" id="KW-0378">Hydrolase</keyword>
<feature type="active site" description="Proton acceptor" evidence="4">
    <location>
        <position position="232"/>
    </location>
</feature>
<dbReference type="InterPro" id="IPR050301">
    <property type="entry name" value="NTE"/>
</dbReference>
<organism evidence="7 8">
    <name type="scientific">Panacagrimonas perspica</name>
    <dbReference type="NCBI Taxonomy" id="381431"/>
    <lineage>
        <taxon>Bacteria</taxon>
        <taxon>Pseudomonadati</taxon>
        <taxon>Pseudomonadota</taxon>
        <taxon>Gammaproteobacteria</taxon>
        <taxon>Nevskiales</taxon>
        <taxon>Nevskiaceae</taxon>
        <taxon>Panacagrimonas</taxon>
    </lineage>
</organism>
<sequence>MDGGGSSVTKGKASGPQTAPRPMTGLVLTAGGSRGAYQAGVLKRIGELPSLRNKPSPFPIIAGASAGAINGAAIASYASNFGEGTARLAQIWAQLSVTDVMRTDFRALLGNAGRLTLDLALGGMIGAGRVESLFDSSPLRQFLARHLPIAGIGEAIARRHIYAVAITATGYHSGKAFTFIQGHRGHPMWNKSRRVALKATLGIDHVLASSSIPLVFPPVALKTTGPKAYFGDGALRLVTPLSPAIRLGADRLFAIGVRCQDAADDLVRSELSDDTGGAALNRPPLSQICGVFLNAIFLDHLNADVDHLLRMNALVAAYQAAQARLPTSPQVSEPMRVIEPLVVSPSEDIAIIAKTMAHRMPRSIRYLMDGLGTPDAQSADLMSYLLFDGAFSRELIQLGYRDAQQRIDEIEDFLVAKSGAGRKRRAAA</sequence>
<dbReference type="InterPro" id="IPR016035">
    <property type="entry name" value="Acyl_Trfase/lysoPLipase"/>
</dbReference>
<evidence type="ECO:0000313" key="8">
    <source>
        <dbReference type="Proteomes" id="UP000295341"/>
    </source>
</evidence>
<dbReference type="GO" id="GO:0016787">
    <property type="term" value="F:hydrolase activity"/>
    <property type="evidence" value="ECO:0007669"/>
    <property type="project" value="UniProtKB-UniRule"/>
</dbReference>
<feature type="short sequence motif" description="DGA/G" evidence="4">
    <location>
        <begin position="232"/>
        <end position="234"/>
    </location>
</feature>